<keyword evidence="3" id="KW-1185">Reference proteome</keyword>
<accession>A0A0A3IDF9</accession>
<dbReference type="EMBL" id="JPVP01000060">
    <property type="protein sequence ID" value="KGR81520.1"/>
    <property type="molecule type" value="Genomic_DNA"/>
</dbReference>
<dbReference type="AlphaFoldDB" id="A0A0A3IDF9"/>
<feature type="transmembrane region" description="Helical" evidence="1">
    <location>
        <begin position="12"/>
        <end position="34"/>
    </location>
</feature>
<dbReference type="Proteomes" id="UP000030437">
    <property type="component" value="Unassembled WGS sequence"/>
</dbReference>
<evidence type="ECO:0000313" key="2">
    <source>
        <dbReference type="EMBL" id="KGR81520.1"/>
    </source>
</evidence>
<gene>
    <name evidence="2" type="ORF">CD32_19375</name>
</gene>
<evidence type="ECO:0000313" key="3">
    <source>
        <dbReference type="Proteomes" id="UP000030437"/>
    </source>
</evidence>
<organism evidence="2 3">
    <name type="scientific">Lysinibacillus odysseyi 34hs-1 = NBRC 100172</name>
    <dbReference type="NCBI Taxonomy" id="1220589"/>
    <lineage>
        <taxon>Bacteria</taxon>
        <taxon>Bacillati</taxon>
        <taxon>Bacillota</taxon>
        <taxon>Bacilli</taxon>
        <taxon>Bacillales</taxon>
        <taxon>Bacillaceae</taxon>
        <taxon>Lysinibacillus</taxon>
    </lineage>
</organism>
<sequence>MKEQQTVNNGKMWIIIGIAIAVIGLLFTIAMSVVSSQNIDRLKTQCENSGKTAEVVEKGFILTTSYEFTCKK</sequence>
<keyword evidence="1" id="KW-0472">Membrane</keyword>
<name>A0A0A3IDF9_9BACI</name>
<protein>
    <submittedName>
        <fullName evidence="2">Uncharacterized protein</fullName>
    </submittedName>
</protein>
<dbReference type="RefSeq" id="WP_036157876.1">
    <property type="nucleotide sequence ID" value="NZ_AVCX01000001.1"/>
</dbReference>
<keyword evidence="1" id="KW-1133">Transmembrane helix</keyword>
<keyword evidence="1" id="KW-0812">Transmembrane</keyword>
<comment type="caution">
    <text evidence="2">The sequence shown here is derived from an EMBL/GenBank/DDBJ whole genome shotgun (WGS) entry which is preliminary data.</text>
</comment>
<dbReference type="STRING" id="1220589.CD32_19375"/>
<proteinExistence type="predicted"/>
<reference evidence="2 3" key="1">
    <citation type="submission" date="2014-02" db="EMBL/GenBank/DDBJ databases">
        <title>Draft genome sequence of Lysinibacillus odysseyi NBRC 100172.</title>
        <authorList>
            <person name="Zhang F."/>
            <person name="Wang G."/>
            <person name="Zhang L."/>
        </authorList>
    </citation>
    <scope>NUCLEOTIDE SEQUENCE [LARGE SCALE GENOMIC DNA]</scope>
    <source>
        <strain evidence="2 3">NBRC 100172</strain>
    </source>
</reference>
<evidence type="ECO:0000256" key="1">
    <source>
        <dbReference type="SAM" id="Phobius"/>
    </source>
</evidence>
<dbReference type="eggNOG" id="ENOG5030C12">
    <property type="taxonomic scope" value="Bacteria"/>
</dbReference>